<dbReference type="Pfam" id="PF03713">
    <property type="entry name" value="DUF305"/>
    <property type="match status" value="1"/>
</dbReference>
<evidence type="ECO:0000259" key="1">
    <source>
        <dbReference type="Pfam" id="PF03713"/>
    </source>
</evidence>
<keyword evidence="3" id="KW-1185">Reference proteome</keyword>
<dbReference type="InterPro" id="IPR005183">
    <property type="entry name" value="DUF305_CopM-like"/>
</dbReference>
<dbReference type="Gene3D" id="1.20.1260.10">
    <property type="match status" value="1"/>
</dbReference>
<dbReference type="OrthoDB" id="26872at2"/>
<dbReference type="KEGG" id="kphy:AOZ06_35400"/>
<dbReference type="PANTHER" id="PTHR36933:SF1">
    <property type="entry name" value="SLL0788 PROTEIN"/>
    <property type="match status" value="1"/>
</dbReference>
<feature type="domain" description="DUF305" evidence="1">
    <location>
        <begin position="41"/>
        <end position="184"/>
    </location>
</feature>
<sequence length="197" mass="20765">MSATVRRRVVLAVAAVVLVGIGALGGVLLTPRSEPGGHPVDIGFSQDMIVHHQQAVDMAELLRGRASPQISSIAAGIAANQRKEIGLFQGWLSLWNAPQVPTGHSHGDGAPMPGMVSIPDLHRLEDASGTDLDILFLQLMVRHHQGGARMADAAARTAHQQQVRDLAKVISADQQREIATMTGILASLGSVPLPAPQ</sequence>
<dbReference type="RefSeq" id="WP_054293355.1">
    <property type="nucleotide sequence ID" value="NZ_CP012752.1"/>
</dbReference>
<evidence type="ECO:0000313" key="3">
    <source>
        <dbReference type="Proteomes" id="UP000063699"/>
    </source>
</evidence>
<reference evidence="2 3" key="1">
    <citation type="submission" date="2015-07" db="EMBL/GenBank/DDBJ databases">
        <title>Genome sequencing of Kibdelosporangium phytohabitans.</title>
        <authorList>
            <person name="Qin S."/>
            <person name="Xing K."/>
        </authorList>
    </citation>
    <scope>NUCLEOTIDE SEQUENCE [LARGE SCALE GENOMIC DNA]</scope>
    <source>
        <strain evidence="2 3">KLBMP1111</strain>
    </source>
</reference>
<protein>
    <recommendedName>
        <fullName evidence="1">DUF305 domain-containing protein</fullName>
    </recommendedName>
</protein>
<dbReference type="PANTHER" id="PTHR36933">
    <property type="entry name" value="SLL0788 PROTEIN"/>
    <property type="match status" value="1"/>
</dbReference>
<dbReference type="InterPro" id="IPR012347">
    <property type="entry name" value="Ferritin-like"/>
</dbReference>
<name>A0A0N9I677_9PSEU</name>
<dbReference type="EMBL" id="CP012752">
    <property type="protein sequence ID" value="ALG11454.1"/>
    <property type="molecule type" value="Genomic_DNA"/>
</dbReference>
<dbReference type="AlphaFoldDB" id="A0A0N9I677"/>
<evidence type="ECO:0000313" key="2">
    <source>
        <dbReference type="EMBL" id="ALG11454.1"/>
    </source>
</evidence>
<proteinExistence type="predicted"/>
<accession>A0A0N9I677</accession>
<organism evidence="2 3">
    <name type="scientific">Kibdelosporangium phytohabitans</name>
    <dbReference type="NCBI Taxonomy" id="860235"/>
    <lineage>
        <taxon>Bacteria</taxon>
        <taxon>Bacillati</taxon>
        <taxon>Actinomycetota</taxon>
        <taxon>Actinomycetes</taxon>
        <taxon>Pseudonocardiales</taxon>
        <taxon>Pseudonocardiaceae</taxon>
        <taxon>Kibdelosporangium</taxon>
    </lineage>
</organism>
<dbReference type="Proteomes" id="UP000063699">
    <property type="component" value="Chromosome"/>
</dbReference>
<dbReference type="STRING" id="860235.AOZ06_35400"/>
<gene>
    <name evidence="2" type="ORF">AOZ06_35400</name>
</gene>